<name>A0A8H6I7G6_9AGAR</name>
<evidence type="ECO:0000313" key="2">
    <source>
        <dbReference type="Proteomes" id="UP000521943"/>
    </source>
</evidence>
<keyword evidence="2" id="KW-1185">Reference proteome</keyword>
<dbReference type="AlphaFoldDB" id="A0A8H6I7G6"/>
<protein>
    <recommendedName>
        <fullName evidence="3">Reverse transcriptase zinc-binding domain-containing protein</fullName>
    </recommendedName>
</protein>
<evidence type="ECO:0000313" key="1">
    <source>
        <dbReference type="EMBL" id="KAF6758903.1"/>
    </source>
</evidence>
<dbReference type="Proteomes" id="UP000521943">
    <property type="component" value="Unassembled WGS sequence"/>
</dbReference>
<sequence length="368" mass="41416">VPSKQLILDLTDGLVTNEDEGWMHHECRKLMPSLVARLRNRSGILLLCGYTANVDRGLRRSAMALAKSTISTHPLNEPIRRFATRHSQVVSGARLSTQTQASLYAAISDWHSKKISERRATLENIAAAKASAERKLGYAPTTEALWKSIRGPNVTQKKIRSFLWKVMHGALPCGINWNDNPEYADRALCQHCQVRETEEHLLVQCPDSCQSTLWALANGLLRRRGLPQLAPATLGDILTCGLPNRKLKLTPGQERLRTIVIAETAWLVWVIRCKWVIDDESDPDLYPSIPELENRWWKMINSKLDFDILASDKKRYEAKAIDTNTVKDTWDGLLADGATLTESLKRHRNVGVLVGRGLAARRPPGRNR</sequence>
<proteinExistence type="predicted"/>
<reference evidence="1 2" key="1">
    <citation type="submission" date="2020-07" db="EMBL/GenBank/DDBJ databases">
        <title>Comparative genomics of pyrophilous fungi reveals a link between fire events and developmental genes.</title>
        <authorList>
            <consortium name="DOE Joint Genome Institute"/>
            <person name="Steindorff A.S."/>
            <person name="Carver A."/>
            <person name="Calhoun S."/>
            <person name="Stillman K."/>
            <person name="Liu H."/>
            <person name="Lipzen A."/>
            <person name="Pangilinan J."/>
            <person name="Labutti K."/>
            <person name="Bruns T.D."/>
            <person name="Grigoriev I.V."/>
        </authorList>
    </citation>
    <scope>NUCLEOTIDE SEQUENCE [LARGE SCALE GENOMIC DNA]</scope>
    <source>
        <strain evidence="1 2">CBS 144469</strain>
    </source>
</reference>
<dbReference type="EMBL" id="JACGCI010000017">
    <property type="protein sequence ID" value="KAF6758903.1"/>
    <property type="molecule type" value="Genomic_DNA"/>
</dbReference>
<comment type="caution">
    <text evidence="1">The sequence shown here is derived from an EMBL/GenBank/DDBJ whole genome shotgun (WGS) entry which is preliminary data.</text>
</comment>
<evidence type="ECO:0008006" key="3">
    <source>
        <dbReference type="Google" id="ProtNLM"/>
    </source>
</evidence>
<feature type="non-terminal residue" evidence="1">
    <location>
        <position position="1"/>
    </location>
</feature>
<gene>
    <name evidence="1" type="ORF">DFP72DRAFT_807374</name>
</gene>
<accession>A0A8H6I7G6</accession>
<dbReference type="OrthoDB" id="3253907at2759"/>
<organism evidence="1 2">
    <name type="scientific">Ephemerocybe angulata</name>
    <dbReference type="NCBI Taxonomy" id="980116"/>
    <lineage>
        <taxon>Eukaryota</taxon>
        <taxon>Fungi</taxon>
        <taxon>Dikarya</taxon>
        <taxon>Basidiomycota</taxon>
        <taxon>Agaricomycotina</taxon>
        <taxon>Agaricomycetes</taxon>
        <taxon>Agaricomycetidae</taxon>
        <taxon>Agaricales</taxon>
        <taxon>Agaricineae</taxon>
        <taxon>Psathyrellaceae</taxon>
        <taxon>Ephemerocybe</taxon>
    </lineage>
</organism>